<dbReference type="PATRIC" id="fig|1313304.3.peg.689"/>
<feature type="active site" evidence="7">
    <location>
        <position position="198"/>
    </location>
</feature>
<dbReference type="GO" id="GO:0005829">
    <property type="term" value="C:cytosol"/>
    <property type="evidence" value="ECO:0007669"/>
    <property type="project" value="TreeGrafter"/>
</dbReference>
<sequence length="304" mass="32263">MKYAFLYPGQGAQKIGMGKDLYDAFPVAQDYFKRAEEVLGYDLTEIVFEDSQSRLGQTEYTQPALFTLEAIITEILAERGCQPAIAMGHSLGEYGALYAGKVFSFETGLSLIARRGKYMAEAGAESTGTMAAVIGVSPEDIARTLEKVSSGTVVSANVNSPVQTVISGEKEAVEEASALLEAAGAKRVVPLAVSGAFHSPLMQPAADKLATALEEITFADPHCPVISNVTAKAETSGAVLKGLLVDQLLSPVQWVASEHTLSGYDLDGYLEVGPGKVLAGLLRAYDRKMRVKSCGDLASIEKNC</sequence>
<dbReference type="Gene3D" id="3.30.70.250">
    <property type="entry name" value="Malonyl-CoA ACP transacylase, ACP-binding"/>
    <property type="match status" value="1"/>
</dbReference>
<dbReference type="EMBL" id="ASJR01000005">
    <property type="protein sequence ID" value="ERP38702.1"/>
    <property type="molecule type" value="Genomic_DNA"/>
</dbReference>
<dbReference type="Gene3D" id="3.40.366.10">
    <property type="entry name" value="Malonyl-Coenzyme A Acyl Carrier Protein, domain 2"/>
    <property type="match status" value="1"/>
</dbReference>
<dbReference type="InterPro" id="IPR014043">
    <property type="entry name" value="Acyl_transferase_dom"/>
</dbReference>
<dbReference type="RefSeq" id="WP_022636237.1">
    <property type="nucleotide sequence ID" value="NZ_ASJR01000005.1"/>
</dbReference>
<evidence type="ECO:0000256" key="5">
    <source>
        <dbReference type="ARBA" id="ARBA00048462"/>
    </source>
</evidence>
<dbReference type="InterPro" id="IPR024925">
    <property type="entry name" value="Malonyl_CoA-ACP_transAc"/>
</dbReference>
<reference evidence="9 10" key="1">
    <citation type="journal article" date="2013" name="Environ. Microbiol.">
        <title>Genome analysis of Chitinivibrio alkaliphilus gen. nov., sp. nov., a novel extremely haloalkaliphilic anaerobic chitinolytic bacterium from the candidate phylum Termite Group 3.</title>
        <authorList>
            <person name="Sorokin D.Y."/>
            <person name="Gumerov V.M."/>
            <person name="Rakitin A.L."/>
            <person name="Beletsky A.V."/>
            <person name="Damste J.S."/>
            <person name="Muyzer G."/>
            <person name="Mardanov A.V."/>
            <person name="Ravin N.V."/>
        </authorList>
    </citation>
    <scope>NUCLEOTIDE SEQUENCE [LARGE SCALE GENOMIC DNA]</scope>
    <source>
        <strain evidence="9 10">ACht1</strain>
    </source>
</reference>
<dbReference type="SUPFAM" id="SSF55048">
    <property type="entry name" value="Probable ACP-binding domain of malonyl-CoA ACP transacylase"/>
    <property type="match status" value="1"/>
</dbReference>
<dbReference type="NCBIfam" id="TIGR00128">
    <property type="entry name" value="fabD"/>
    <property type="match status" value="1"/>
</dbReference>
<dbReference type="PANTHER" id="PTHR42681">
    <property type="entry name" value="MALONYL-COA-ACYL CARRIER PROTEIN TRANSACYLASE, MITOCHONDRIAL"/>
    <property type="match status" value="1"/>
</dbReference>
<evidence type="ECO:0000256" key="2">
    <source>
        <dbReference type="ARBA" id="ARBA00018953"/>
    </source>
</evidence>
<comment type="similarity">
    <text evidence="6">Belongs to the fabD family.</text>
</comment>
<evidence type="ECO:0000256" key="7">
    <source>
        <dbReference type="PIRSR" id="PIRSR000446-1"/>
    </source>
</evidence>
<dbReference type="InterPro" id="IPR016036">
    <property type="entry name" value="Malonyl_transacylase_ACP-bd"/>
</dbReference>
<dbReference type="InterPro" id="IPR050858">
    <property type="entry name" value="Mal-CoA-ACP_Trans/PKS_FabD"/>
</dbReference>
<keyword evidence="4 6" id="KW-0012">Acyltransferase</keyword>
<keyword evidence="10" id="KW-1185">Reference proteome</keyword>
<dbReference type="PANTHER" id="PTHR42681:SF1">
    <property type="entry name" value="MALONYL-COA-ACYL CARRIER PROTEIN TRANSACYLASE, MITOCHONDRIAL"/>
    <property type="match status" value="1"/>
</dbReference>
<evidence type="ECO:0000256" key="4">
    <source>
        <dbReference type="ARBA" id="ARBA00023315"/>
    </source>
</evidence>
<dbReference type="InterPro" id="IPR001227">
    <property type="entry name" value="Ac_transferase_dom_sf"/>
</dbReference>
<dbReference type="EC" id="2.3.1.39" evidence="1 6"/>
<comment type="catalytic activity">
    <reaction evidence="5 6">
        <text>holo-[ACP] + malonyl-CoA = malonyl-[ACP] + CoA</text>
        <dbReference type="Rhea" id="RHEA:41792"/>
        <dbReference type="Rhea" id="RHEA-COMP:9623"/>
        <dbReference type="Rhea" id="RHEA-COMP:9685"/>
        <dbReference type="ChEBI" id="CHEBI:57287"/>
        <dbReference type="ChEBI" id="CHEBI:57384"/>
        <dbReference type="ChEBI" id="CHEBI:64479"/>
        <dbReference type="ChEBI" id="CHEBI:78449"/>
        <dbReference type="EC" id="2.3.1.39"/>
    </reaction>
</comment>
<dbReference type="eggNOG" id="COG0331">
    <property type="taxonomic scope" value="Bacteria"/>
</dbReference>
<dbReference type="SUPFAM" id="SSF52151">
    <property type="entry name" value="FabD/lysophospholipase-like"/>
    <property type="match status" value="1"/>
</dbReference>
<name>U7D9K1_9BACT</name>
<proteinExistence type="inferred from homology"/>
<dbReference type="Pfam" id="PF00698">
    <property type="entry name" value="Acyl_transf_1"/>
    <property type="match status" value="1"/>
</dbReference>
<dbReference type="AlphaFoldDB" id="U7D9K1"/>
<evidence type="ECO:0000256" key="1">
    <source>
        <dbReference type="ARBA" id="ARBA00013258"/>
    </source>
</evidence>
<dbReference type="InterPro" id="IPR004410">
    <property type="entry name" value="Malonyl_CoA-ACP_transAc_FabD"/>
</dbReference>
<evidence type="ECO:0000256" key="3">
    <source>
        <dbReference type="ARBA" id="ARBA00022679"/>
    </source>
</evidence>
<evidence type="ECO:0000256" key="6">
    <source>
        <dbReference type="PIRNR" id="PIRNR000446"/>
    </source>
</evidence>
<dbReference type="GO" id="GO:0004314">
    <property type="term" value="F:[acyl-carrier-protein] S-malonyltransferase activity"/>
    <property type="evidence" value="ECO:0007669"/>
    <property type="project" value="UniProtKB-EC"/>
</dbReference>
<dbReference type="SMART" id="SM00827">
    <property type="entry name" value="PKS_AT"/>
    <property type="match status" value="1"/>
</dbReference>
<accession>U7D9K1</accession>
<dbReference type="FunFam" id="3.30.70.250:FF:000001">
    <property type="entry name" value="Malonyl CoA-acyl carrier protein transacylase"/>
    <property type="match status" value="1"/>
</dbReference>
<dbReference type="PIRSF" id="PIRSF000446">
    <property type="entry name" value="Mct"/>
    <property type="match status" value="1"/>
</dbReference>
<feature type="active site" evidence="7">
    <location>
        <position position="90"/>
    </location>
</feature>
<keyword evidence="3 6" id="KW-0808">Transferase</keyword>
<gene>
    <name evidence="9" type="ORF">CALK_0719</name>
</gene>
<comment type="caution">
    <text evidence="9">The sequence shown here is derived from an EMBL/GenBank/DDBJ whole genome shotgun (WGS) entry which is preliminary data.</text>
</comment>
<dbReference type="OrthoDB" id="9805460at2"/>
<dbReference type="GO" id="GO:0006633">
    <property type="term" value="P:fatty acid biosynthetic process"/>
    <property type="evidence" value="ECO:0007669"/>
    <property type="project" value="TreeGrafter"/>
</dbReference>
<evidence type="ECO:0000313" key="9">
    <source>
        <dbReference type="EMBL" id="ERP38702.1"/>
    </source>
</evidence>
<evidence type="ECO:0000313" key="10">
    <source>
        <dbReference type="Proteomes" id="UP000017148"/>
    </source>
</evidence>
<dbReference type="STRING" id="1313304.CALK_0719"/>
<feature type="domain" description="Malonyl-CoA:ACP transacylase (MAT)" evidence="8">
    <location>
        <begin position="6"/>
        <end position="304"/>
    </location>
</feature>
<evidence type="ECO:0000259" key="8">
    <source>
        <dbReference type="SMART" id="SM00827"/>
    </source>
</evidence>
<protein>
    <recommendedName>
        <fullName evidence="2 6">Malonyl CoA-acyl carrier protein transacylase</fullName>
        <ecNumber evidence="1 6">2.3.1.39</ecNumber>
    </recommendedName>
</protein>
<organism evidence="9 10">
    <name type="scientific">Chitinivibrio alkaliphilus ACht1</name>
    <dbReference type="NCBI Taxonomy" id="1313304"/>
    <lineage>
        <taxon>Bacteria</taxon>
        <taxon>Pseudomonadati</taxon>
        <taxon>Fibrobacterota</taxon>
        <taxon>Chitinivibrionia</taxon>
        <taxon>Chitinivibrionales</taxon>
        <taxon>Chitinivibrionaceae</taxon>
        <taxon>Chitinivibrio</taxon>
    </lineage>
</organism>
<dbReference type="Proteomes" id="UP000017148">
    <property type="component" value="Unassembled WGS sequence"/>
</dbReference>
<dbReference type="InterPro" id="IPR016035">
    <property type="entry name" value="Acyl_Trfase/lysoPLipase"/>
</dbReference>